<sequence length="105" mass="12437">MELMQNKADCTLKTWMDSDLIRVDEIQELLDMLPEEYQPANRREDFSLVLTEPQEKECILENMLPPVEAEKEWRTVITTGEISPEDHLEESQMEQPHKKPRHSED</sequence>
<evidence type="ECO:0000313" key="3">
    <source>
        <dbReference type="Proteomes" id="UP000823388"/>
    </source>
</evidence>
<evidence type="ECO:0000313" key="2">
    <source>
        <dbReference type="EMBL" id="KAG2583287.1"/>
    </source>
</evidence>
<name>A0A8T0RBR4_PANVG</name>
<dbReference type="Proteomes" id="UP000823388">
    <property type="component" value="Chromosome 6K"/>
</dbReference>
<dbReference type="EMBL" id="CM029047">
    <property type="protein sequence ID" value="KAG2583287.1"/>
    <property type="molecule type" value="Genomic_DNA"/>
</dbReference>
<evidence type="ECO:0000256" key="1">
    <source>
        <dbReference type="SAM" id="MobiDB-lite"/>
    </source>
</evidence>
<gene>
    <name evidence="2" type="ORF">PVAP13_6KG137600</name>
</gene>
<accession>A0A8T0RBR4</accession>
<reference evidence="2 3" key="1">
    <citation type="submission" date="2020-05" db="EMBL/GenBank/DDBJ databases">
        <title>WGS assembly of Panicum virgatum.</title>
        <authorList>
            <person name="Lovell J.T."/>
            <person name="Jenkins J."/>
            <person name="Shu S."/>
            <person name="Juenger T.E."/>
            <person name="Schmutz J."/>
        </authorList>
    </citation>
    <scope>NUCLEOTIDE SEQUENCE [LARGE SCALE GENOMIC DNA]</scope>
    <source>
        <strain evidence="3">cv. AP13</strain>
    </source>
</reference>
<protein>
    <submittedName>
        <fullName evidence="2">Uncharacterized protein</fullName>
    </submittedName>
</protein>
<proteinExistence type="predicted"/>
<dbReference type="AlphaFoldDB" id="A0A8T0RBR4"/>
<comment type="caution">
    <text evidence="2">The sequence shown here is derived from an EMBL/GenBank/DDBJ whole genome shotgun (WGS) entry which is preliminary data.</text>
</comment>
<keyword evidence="3" id="KW-1185">Reference proteome</keyword>
<organism evidence="2 3">
    <name type="scientific">Panicum virgatum</name>
    <name type="common">Blackwell switchgrass</name>
    <dbReference type="NCBI Taxonomy" id="38727"/>
    <lineage>
        <taxon>Eukaryota</taxon>
        <taxon>Viridiplantae</taxon>
        <taxon>Streptophyta</taxon>
        <taxon>Embryophyta</taxon>
        <taxon>Tracheophyta</taxon>
        <taxon>Spermatophyta</taxon>
        <taxon>Magnoliopsida</taxon>
        <taxon>Liliopsida</taxon>
        <taxon>Poales</taxon>
        <taxon>Poaceae</taxon>
        <taxon>PACMAD clade</taxon>
        <taxon>Panicoideae</taxon>
        <taxon>Panicodae</taxon>
        <taxon>Paniceae</taxon>
        <taxon>Panicinae</taxon>
        <taxon>Panicum</taxon>
        <taxon>Panicum sect. Hiantes</taxon>
    </lineage>
</organism>
<feature type="region of interest" description="Disordered" evidence="1">
    <location>
        <begin position="80"/>
        <end position="105"/>
    </location>
</feature>